<organism evidence="1 2">
    <name type="scientific">Agrobacterium fabrum</name>
    <dbReference type="NCBI Taxonomy" id="1176649"/>
    <lineage>
        <taxon>Bacteria</taxon>
        <taxon>Pseudomonadati</taxon>
        <taxon>Pseudomonadota</taxon>
        <taxon>Alphaproteobacteria</taxon>
        <taxon>Hyphomicrobiales</taxon>
        <taxon>Rhizobiaceae</taxon>
        <taxon>Rhizobium/Agrobacterium group</taxon>
        <taxon>Agrobacterium</taxon>
        <taxon>Agrobacterium tumefaciens complex</taxon>
    </lineage>
</organism>
<dbReference type="EMBL" id="QFOL01000595">
    <property type="protein sequence ID" value="PZP41203.1"/>
    <property type="molecule type" value="Genomic_DNA"/>
</dbReference>
<gene>
    <name evidence="1" type="ORF">DI595_23380</name>
</gene>
<comment type="caution">
    <text evidence="1">The sequence shown here is derived from an EMBL/GenBank/DDBJ whole genome shotgun (WGS) entry which is preliminary data.</text>
</comment>
<reference evidence="1 2" key="1">
    <citation type="submission" date="2017-08" db="EMBL/GenBank/DDBJ databases">
        <title>Infants hospitalized years apart are colonized by the same room-sourced microbial strains.</title>
        <authorList>
            <person name="Brooks B."/>
            <person name="Olm M.R."/>
            <person name="Firek B.A."/>
            <person name="Baker R."/>
            <person name="Thomas B.C."/>
            <person name="Morowitz M.J."/>
            <person name="Banfield J.F."/>
        </authorList>
    </citation>
    <scope>NUCLEOTIDE SEQUENCE [LARGE SCALE GENOMIC DNA]</scope>
    <source>
        <strain evidence="1">S2_009_000_R2_73</strain>
    </source>
</reference>
<dbReference type="AlphaFoldDB" id="A0A2W5EEY8"/>
<evidence type="ECO:0000313" key="1">
    <source>
        <dbReference type="EMBL" id="PZP41203.1"/>
    </source>
</evidence>
<evidence type="ECO:0000313" key="2">
    <source>
        <dbReference type="Proteomes" id="UP000249769"/>
    </source>
</evidence>
<proteinExistence type="predicted"/>
<protein>
    <submittedName>
        <fullName evidence="1">Uncharacterized protein</fullName>
    </submittedName>
</protein>
<sequence length="78" mass="8307">DEVVQEAQQTATALFSDKAAADAASAKTEAKKVENERRMRSIAQGYTGNMCSECQNFTMVRNGTCEKCDTCGATSGCS</sequence>
<name>A0A2W5EEY8_9HYPH</name>
<dbReference type="Proteomes" id="UP000249769">
    <property type="component" value="Unassembled WGS sequence"/>
</dbReference>
<accession>A0A2W5EEY8</accession>
<feature type="non-terminal residue" evidence="1">
    <location>
        <position position="1"/>
    </location>
</feature>